<proteinExistence type="predicted"/>
<keyword evidence="2" id="KW-1185">Reference proteome</keyword>
<dbReference type="KEGG" id="vab:WPS_17880"/>
<dbReference type="Proteomes" id="UP001317532">
    <property type="component" value="Chromosome"/>
</dbReference>
<dbReference type="RefSeq" id="WP_317997464.1">
    <property type="nucleotide sequence ID" value="NZ_AP025523.1"/>
</dbReference>
<evidence type="ECO:0000313" key="1">
    <source>
        <dbReference type="EMBL" id="BDE06512.1"/>
    </source>
</evidence>
<sequence>MQESKVCSRYAVLPAASSLTFEAKSSLHAVRGAATDFSGFITAVWNDDGTLVIAPPPAMHVEFSPGRARTYEVPQVSVRINFSAGAT</sequence>
<accession>A0AAN1XW60</accession>
<reference evidence="1 2" key="1">
    <citation type="journal article" date="2022" name="ISME Commun">
        <title>Vulcanimicrobium alpinus gen. nov. sp. nov., the first cultivated representative of the candidate phylum 'Eremiobacterota', is a metabolically versatile aerobic anoxygenic phototroph.</title>
        <authorList>
            <person name="Yabe S."/>
            <person name="Muto K."/>
            <person name="Abe K."/>
            <person name="Yokota A."/>
            <person name="Staudigel H."/>
            <person name="Tebo B.M."/>
        </authorList>
    </citation>
    <scope>NUCLEOTIDE SEQUENCE [LARGE SCALE GENOMIC DNA]</scope>
    <source>
        <strain evidence="1 2">WC8-2</strain>
    </source>
</reference>
<gene>
    <name evidence="1" type="ORF">WPS_17880</name>
</gene>
<evidence type="ECO:0000313" key="2">
    <source>
        <dbReference type="Proteomes" id="UP001317532"/>
    </source>
</evidence>
<protein>
    <submittedName>
        <fullName evidence="1">Uncharacterized protein</fullName>
    </submittedName>
</protein>
<dbReference type="EMBL" id="AP025523">
    <property type="protein sequence ID" value="BDE06512.1"/>
    <property type="molecule type" value="Genomic_DNA"/>
</dbReference>
<dbReference type="AlphaFoldDB" id="A0AAN1XW60"/>
<name>A0AAN1XW60_UNVUL</name>
<organism evidence="1 2">
    <name type="scientific">Vulcanimicrobium alpinum</name>
    <dbReference type="NCBI Taxonomy" id="3016050"/>
    <lineage>
        <taxon>Bacteria</taxon>
        <taxon>Bacillati</taxon>
        <taxon>Vulcanimicrobiota</taxon>
        <taxon>Vulcanimicrobiia</taxon>
        <taxon>Vulcanimicrobiales</taxon>
        <taxon>Vulcanimicrobiaceae</taxon>
        <taxon>Vulcanimicrobium</taxon>
    </lineage>
</organism>